<comment type="function">
    <text evidence="1">Multidrug efflux pump.</text>
</comment>
<keyword evidence="5" id="KW-0813">Transport</keyword>
<evidence type="ECO:0000256" key="11">
    <source>
        <dbReference type="ARBA" id="ARBA00023136"/>
    </source>
</evidence>
<evidence type="ECO:0000256" key="10">
    <source>
        <dbReference type="ARBA" id="ARBA00023065"/>
    </source>
</evidence>
<evidence type="ECO:0000256" key="3">
    <source>
        <dbReference type="ARBA" id="ARBA00010199"/>
    </source>
</evidence>
<dbReference type="Pfam" id="PF01554">
    <property type="entry name" value="MatE"/>
    <property type="match status" value="2"/>
</dbReference>
<dbReference type="PANTHER" id="PTHR43298">
    <property type="entry name" value="MULTIDRUG RESISTANCE PROTEIN NORM-RELATED"/>
    <property type="match status" value="1"/>
</dbReference>
<evidence type="ECO:0000256" key="13">
    <source>
        <dbReference type="SAM" id="Phobius"/>
    </source>
</evidence>
<keyword evidence="7" id="KW-1003">Cell membrane</keyword>
<evidence type="ECO:0000256" key="2">
    <source>
        <dbReference type="ARBA" id="ARBA00004651"/>
    </source>
</evidence>
<keyword evidence="9 13" id="KW-1133">Transmembrane helix</keyword>
<keyword evidence="15" id="KW-1185">Reference proteome</keyword>
<feature type="transmembrane region" description="Helical" evidence="13">
    <location>
        <begin position="145"/>
        <end position="163"/>
    </location>
</feature>
<dbReference type="GO" id="GO:0042910">
    <property type="term" value="F:xenobiotic transmembrane transporter activity"/>
    <property type="evidence" value="ECO:0007669"/>
    <property type="project" value="InterPro"/>
</dbReference>
<keyword evidence="6" id="KW-0050">Antiport</keyword>
<comment type="caution">
    <text evidence="14">The sequence shown here is derived from an EMBL/GenBank/DDBJ whole genome shotgun (WGS) entry which is preliminary data.</text>
</comment>
<feature type="transmembrane region" description="Helical" evidence="13">
    <location>
        <begin position="107"/>
        <end position="125"/>
    </location>
</feature>
<feature type="transmembrane region" description="Helical" evidence="13">
    <location>
        <begin position="324"/>
        <end position="348"/>
    </location>
</feature>
<feature type="transmembrane region" description="Helical" evidence="13">
    <location>
        <begin position="368"/>
        <end position="390"/>
    </location>
</feature>
<accession>A0A4U8PZA6</accession>
<protein>
    <recommendedName>
        <fullName evidence="4">Probable multidrug resistance protein NorM</fullName>
    </recommendedName>
    <alternativeName>
        <fullName evidence="12">Multidrug-efflux transporter</fullName>
    </alternativeName>
</protein>
<evidence type="ECO:0000256" key="1">
    <source>
        <dbReference type="ARBA" id="ARBA00003408"/>
    </source>
</evidence>
<keyword evidence="11 13" id="KW-0472">Membrane</keyword>
<evidence type="ECO:0000256" key="7">
    <source>
        <dbReference type="ARBA" id="ARBA00022475"/>
    </source>
</evidence>
<reference evidence="14 15" key="1">
    <citation type="journal article" date="2019" name="Anaerobe">
        <title>Detection of Robinsoniella peoriensis in multiple bone samples of a trauma patient.</title>
        <authorList>
            <person name="Schrottner P."/>
            <person name="Hartwich K."/>
            <person name="Bunk B."/>
            <person name="Schober I."/>
            <person name="Helbig S."/>
            <person name="Rudolph W.W."/>
            <person name="Gunzer F."/>
        </authorList>
    </citation>
    <scope>NUCLEOTIDE SEQUENCE [LARGE SCALE GENOMIC DNA]</scope>
    <source>
        <strain evidence="14 15">DSM 106044</strain>
    </source>
</reference>
<dbReference type="STRING" id="180332.GCA_000797495_03005"/>
<dbReference type="GO" id="GO:0015297">
    <property type="term" value="F:antiporter activity"/>
    <property type="evidence" value="ECO:0007669"/>
    <property type="project" value="UniProtKB-KW"/>
</dbReference>
<name>A0A4U8PZA6_9FIRM</name>
<feature type="transmembrane region" description="Helical" evidence="13">
    <location>
        <begin position="202"/>
        <end position="222"/>
    </location>
</feature>
<evidence type="ECO:0000256" key="12">
    <source>
        <dbReference type="ARBA" id="ARBA00031636"/>
    </source>
</evidence>
<evidence type="ECO:0000256" key="6">
    <source>
        <dbReference type="ARBA" id="ARBA00022449"/>
    </source>
</evidence>
<dbReference type="InterPro" id="IPR048279">
    <property type="entry name" value="MdtK-like"/>
</dbReference>
<evidence type="ECO:0000256" key="4">
    <source>
        <dbReference type="ARBA" id="ARBA00020268"/>
    </source>
</evidence>
<keyword evidence="8 13" id="KW-0812">Transmembrane</keyword>
<feature type="transmembrane region" description="Helical" evidence="13">
    <location>
        <begin position="429"/>
        <end position="454"/>
    </location>
</feature>
<gene>
    <name evidence="14" type="primary">mepA_20</name>
    <name evidence="14" type="ORF">DSM106044_05649</name>
</gene>
<dbReference type="AlphaFoldDB" id="A0A4U8PZA6"/>
<dbReference type="NCBIfam" id="TIGR00797">
    <property type="entry name" value="matE"/>
    <property type="match status" value="1"/>
</dbReference>
<evidence type="ECO:0000256" key="8">
    <source>
        <dbReference type="ARBA" id="ARBA00022692"/>
    </source>
</evidence>
<feature type="transmembrane region" description="Helical" evidence="13">
    <location>
        <begin position="175"/>
        <end position="196"/>
    </location>
</feature>
<dbReference type="EMBL" id="QGQD01000118">
    <property type="protein sequence ID" value="TLC97566.1"/>
    <property type="molecule type" value="Genomic_DNA"/>
</dbReference>
<evidence type="ECO:0000256" key="5">
    <source>
        <dbReference type="ARBA" id="ARBA00022448"/>
    </source>
</evidence>
<dbReference type="PIRSF" id="PIRSF006603">
    <property type="entry name" value="DinF"/>
    <property type="match status" value="1"/>
</dbReference>
<keyword evidence="10" id="KW-0406">Ion transport</keyword>
<comment type="similarity">
    <text evidence="3">Belongs to the multi antimicrobial extrusion (MATE) (TC 2.A.66.1) family.</text>
</comment>
<dbReference type="RefSeq" id="WP_047833881.1">
    <property type="nucleotide sequence ID" value="NZ_JBHTNY010000051.1"/>
</dbReference>
<feature type="transmembrane region" description="Helical" evidence="13">
    <location>
        <begin position="27"/>
        <end position="48"/>
    </location>
</feature>
<sequence length="483" mass="52758">MEENNAGLSAKDQKFRDFTLNGNMWKVVWQVALPLCVYQCLGQVFGVLDTMMASHISSNTVSAVAYLAQINSIISAVGGGLAVGASLKVSEAYGEGKYDLVKKRVSTLYAMCGVLSAIILLLIPFTRQILAFAKTPPELIAEGNTYFQLQLLAMVIIFFNNVFIAIERARGETKLIMKMNIIVILTKTSLTALFVYVLKGSIVTMSLATIISQSTLMVIGLIKMNREKNAFGFSIRFVSFKKRLSGPMIIQSVPLVVERALFSMGKLMVNSMSTLYGVLTVGALGVSNNLGGFAAAPQNGLQEGAASVISQNIGAGKFDRALQAFWSVLVYNLIAGAAAYAIAMGFLQQISGMFSENDPEFQRLIMKIFRFEAMGFVPLGINSAVMALLYGLGKTKISLLISMSRVFVFRVPVLWFLQNFTNLGSESVGIVMMVSNISVAFVAILAAAIVIPAAKKKYWGKHREKSKRFHNMDVKNIKNMKKI</sequence>
<dbReference type="GO" id="GO:0005886">
    <property type="term" value="C:plasma membrane"/>
    <property type="evidence" value="ECO:0007669"/>
    <property type="project" value="UniProtKB-SubCell"/>
</dbReference>
<dbReference type="InterPro" id="IPR050222">
    <property type="entry name" value="MATE_MdtK"/>
</dbReference>
<proteinExistence type="inferred from homology"/>
<dbReference type="InterPro" id="IPR002528">
    <property type="entry name" value="MATE_fam"/>
</dbReference>
<organism evidence="14 15">
    <name type="scientific">Robinsoniella peoriensis</name>
    <dbReference type="NCBI Taxonomy" id="180332"/>
    <lineage>
        <taxon>Bacteria</taxon>
        <taxon>Bacillati</taxon>
        <taxon>Bacillota</taxon>
        <taxon>Clostridia</taxon>
        <taxon>Lachnospirales</taxon>
        <taxon>Lachnospiraceae</taxon>
        <taxon>Robinsoniella</taxon>
    </lineage>
</organism>
<evidence type="ECO:0000313" key="14">
    <source>
        <dbReference type="EMBL" id="TLC97566.1"/>
    </source>
</evidence>
<dbReference type="CDD" id="cd13138">
    <property type="entry name" value="MATE_yoeA_like"/>
    <property type="match status" value="1"/>
</dbReference>
<evidence type="ECO:0000313" key="15">
    <source>
        <dbReference type="Proteomes" id="UP000306509"/>
    </source>
</evidence>
<dbReference type="Proteomes" id="UP000306509">
    <property type="component" value="Unassembled WGS sequence"/>
</dbReference>
<dbReference type="PANTHER" id="PTHR43298:SF2">
    <property type="entry name" value="FMN_FAD EXPORTER YEEO-RELATED"/>
    <property type="match status" value="1"/>
</dbReference>
<evidence type="ECO:0000256" key="9">
    <source>
        <dbReference type="ARBA" id="ARBA00022989"/>
    </source>
</evidence>
<dbReference type="GO" id="GO:0006811">
    <property type="term" value="P:monoatomic ion transport"/>
    <property type="evidence" value="ECO:0007669"/>
    <property type="project" value="UniProtKB-KW"/>
</dbReference>
<comment type="subcellular location">
    <subcellularLocation>
        <location evidence="2">Cell membrane</location>
        <topology evidence="2">Multi-pass membrane protein</topology>
    </subcellularLocation>
</comment>